<dbReference type="GO" id="GO:0005737">
    <property type="term" value="C:cytoplasm"/>
    <property type="evidence" value="ECO:0007669"/>
    <property type="project" value="TreeGrafter"/>
</dbReference>
<evidence type="ECO:0000313" key="3">
    <source>
        <dbReference type="EMBL" id="OGD13645.1"/>
    </source>
</evidence>
<gene>
    <name evidence="3" type="ORF">A2V47_06600</name>
</gene>
<dbReference type="HAMAP" id="MF_00634">
    <property type="entry name" value="UPF0235"/>
    <property type="match status" value="1"/>
</dbReference>
<evidence type="ECO:0000256" key="2">
    <source>
        <dbReference type="HAMAP-Rule" id="MF_00634"/>
    </source>
</evidence>
<dbReference type="NCBIfam" id="TIGR00251">
    <property type="entry name" value="DUF167 family protein"/>
    <property type="match status" value="1"/>
</dbReference>
<dbReference type="Proteomes" id="UP000177701">
    <property type="component" value="Unassembled WGS sequence"/>
</dbReference>
<dbReference type="Gene3D" id="3.30.1200.10">
    <property type="entry name" value="YggU-like"/>
    <property type="match status" value="1"/>
</dbReference>
<evidence type="ECO:0000313" key="4">
    <source>
        <dbReference type="Proteomes" id="UP000177701"/>
    </source>
</evidence>
<dbReference type="SUPFAM" id="SSF69786">
    <property type="entry name" value="YggU-like"/>
    <property type="match status" value="1"/>
</dbReference>
<dbReference type="Pfam" id="PF02594">
    <property type="entry name" value="DUF167"/>
    <property type="match status" value="1"/>
</dbReference>
<organism evidence="3 4">
    <name type="scientific">Candidatus Sediminicultor quintus</name>
    <dbReference type="NCBI Taxonomy" id="1797291"/>
    <lineage>
        <taxon>Bacteria</taxon>
        <taxon>Pseudomonadati</taxon>
        <taxon>Atribacterota</taxon>
        <taxon>Candidatus Phoenicimicrobiia</taxon>
        <taxon>Candidatus Pheonicimicrobiales</taxon>
        <taxon>Candidatus Phoenicimicrobiaceae</taxon>
        <taxon>Candidatus Sediminicultor</taxon>
    </lineage>
</organism>
<proteinExistence type="inferred from homology"/>
<reference evidence="3 4" key="1">
    <citation type="journal article" date="2016" name="Nat. Commun.">
        <title>Thousands of microbial genomes shed light on interconnected biogeochemical processes in an aquifer system.</title>
        <authorList>
            <person name="Anantharaman K."/>
            <person name="Brown C.T."/>
            <person name="Hug L.A."/>
            <person name="Sharon I."/>
            <person name="Castelle C.J."/>
            <person name="Probst A.J."/>
            <person name="Thomas B.C."/>
            <person name="Singh A."/>
            <person name="Wilkins M.J."/>
            <person name="Karaoz U."/>
            <person name="Brodie E.L."/>
            <person name="Williams K.H."/>
            <person name="Hubbard S.S."/>
            <person name="Banfield J.F."/>
        </authorList>
    </citation>
    <scope>NUCLEOTIDE SEQUENCE [LARGE SCALE GENOMIC DNA]</scope>
</reference>
<accession>A0A1F5A512</accession>
<dbReference type="InterPro" id="IPR036591">
    <property type="entry name" value="YggU-like_sf"/>
</dbReference>
<sequence length="102" mass="11426">MSNDINDYFKITENDIVIKVKIVPGASKNKIVGVYNNALKISITAPPVEGKANKECIAYFAKYFNIAKSKIEIISGKTGKNKLIKIYNISQKEFLDKIEKIS</sequence>
<name>A0A1F5A512_9BACT</name>
<dbReference type="STRING" id="1797291.A2V47_06600"/>
<dbReference type="EMBL" id="MEYH01000105">
    <property type="protein sequence ID" value="OGD13645.1"/>
    <property type="molecule type" value="Genomic_DNA"/>
</dbReference>
<dbReference type="SMART" id="SM01152">
    <property type="entry name" value="DUF167"/>
    <property type="match status" value="1"/>
</dbReference>
<dbReference type="PANTHER" id="PTHR13420">
    <property type="entry name" value="UPF0235 PROTEIN C15ORF40"/>
    <property type="match status" value="1"/>
</dbReference>
<comment type="caution">
    <text evidence="3">The sequence shown here is derived from an EMBL/GenBank/DDBJ whole genome shotgun (WGS) entry which is preliminary data.</text>
</comment>
<comment type="similarity">
    <text evidence="1 2">Belongs to the UPF0235 family.</text>
</comment>
<protein>
    <recommendedName>
        <fullName evidence="2">UPF0235 protein A2V47_06600</fullName>
    </recommendedName>
</protein>
<evidence type="ECO:0000256" key="1">
    <source>
        <dbReference type="ARBA" id="ARBA00010364"/>
    </source>
</evidence>
<dbReference type="InterPro" id="IPR003746">
    <property type="entry name" value="DUF167"/>
</dbReference>
<dbReference type="PANTHER" id="PTHR13420:SF7">
    <property type="entry name" value="UPF0235 PROTEIN C15ORF40"/>
    <property type="match status" value="1"/>
</dbReference>
<dbReference type="AlphaFoldDB" id="A0A1F5A512"/>